<keyword evidence="2" id="KW-1185">Reference proteome</keyword>
<dbReference type="Proteomes" id="UP000789706">
    <property type="component" value="Unassembled WGS sequence"/>
</dbReference>
<dbReference type="EMBL" id="CAJVPK010005193">
    <property type="protein sequence ID" value="CAG8642662.1"/>
    <property type="molecule type" value="Genomic_DNA"/>
</dbReference>
<comment type="caution">
    <text evidence="1">The sequence shown here is derived from an EMBL/GenBank/DDBJ whole genome shotgun (WGS) entry which is preliminary data.</text>
</comment>
<dbReference type="AlphaFoldDB" id="A0A9N9DN73"/>
<dbReference type="InterPro" id="IPR011009">
    <property type="entry name" value="Kinase-like_dom_sf"/>
</dbReference>
<reference evidence="1" key="1">
    <citation type="submission" date="2021-06" db="EMBL/GenBank/DDBJ databases">
        <authorList>
            <person name="Kallberg Y."/>
            <person name="Tangrot J."/>
            <person name="Rosling A."/>
        </authorList>
    </citation>
    <scope>NUCLEOTIDE SEQUENCE</scope>
    <source>
        <strain evidence="1">AZ414A</strain>
    </source>
</reference>
<organism evidence="1 2">
    <name type="scientific">Diversispora eburnea</name>
    <dbReference type="NCBI Taxonomy" id="1213867"/>
    <lineage>
        <taxon>Eukaryota</taxon>
        <taxon>Fungi</taxon>
        <taxon>Fungi incertae sedis</taxon>
        <taxon>Mucoromycota</taxon>
        <taxon>Glomeromycotina</taxon>
        <taxon>Glomeromycetes</taxon>
        <taxon>Diversisporales</taxon>
        <taxon>Diversisporaceae</taxon>
        <taxon>Diversispora</taxon>
    </lineage>
</organism>
<protein>
    <submittedName>
        <fullName evidence="1">1234_t:CDS:1</fullName>
    </submittedName>
</protein>
<accession>A0A9N9DN73</accession>
<name>A0A9N9DN73_9GLOM</name>
<evidence type="ECO:0000313" key="2">
    <source>
        <dbReference type="Proteomes" id="UP000789706"/>
    </source>
</evidence>
<proteinExistence type="predicted"/>
<gene>
    <name evidence="1" type="ORF">DEBURN_LOCUS11215</name>
</gene>
<sequence>LIRTEDRNITKFDYNSFEDIKPIVRGGFGLVNRAYSKVLKKHVALKYLHNEN</sequence>
<feature type="non-terminal residue" evidence="1">
    <location>
        <position position="1"/>
    </location>
</feature>
<dbReference type="OrthoDB" id="2362128at2759"/>
<evidence type="ECO:0000313" key="1">
    <source>
        <dbReference type="EMBL" id="CAG8642662.1"/>
    </source>
</evidence>
<feature type="non-terminal residue" evidence="1">
    <location>
        <position position="52"/>
    </location>
</feature>
<dbReference type="Gene3D" id="3.30.200.20">
    <property type="entry name" value="Phosphorylase Kinase, domain 1"/>
    <property type="match status" value="1"/>
</dbReference>
<dbReference type="SUPFAM" id="SSF56112">
    <property type="entry name" value="Protein kinase-like (PK-like)"/>
    <property type="match status" value="1"/>
</dbReference>